<evidence type="ECO:0000256" key="2">
    <source>
        <dbReference type="SAM" id="MobiDB-lite"/>
    </source>
</evidence>
<evidence type="ECO:0000259" key="3">
    <source>
        <dbReference type="SMART" id="SM01208"/>
    </source>
</evidence>
<name>A0A0A8X1P4_MESS1</name>
<feature type="region of interest" description="Disordered" evidence="2">
    <location>
        <begin position="379"/>
        <end position="441"/>
    </location>
</feature>
<feature type="compositionally biased region" description="Basic and acidic residues" evidence="2">
    <location>
        <begin position="430"/>
        <end position="441"/>
    </location>
</feature>
<comment type="caution">
    <text evidence="4">The sequence shown here is derived from an EMBL/GenBank/DDBJ whole genome shotgun (WGS) entry which is preliminary data.</text>
</comment>
<dbReference type="OrthoDB" id="2691125at2"/>
<dbReference type="Proteomes" id="UP000031014">
    <property type="component" value="Unassembled WGS sequence"/>
</dbReference>
<dbReference type="AlphaFoldDB" id="A0A0A8X1P4"/>
<dbReference type="STRING" id="1321606.SAMD00020551_0190"/>
<feature type="compositionally biased region" description="Acidic residues" evidence="2">
    <location>
        <begin position="412"/>
        <end position="429"/>
    </location>
</feature>
<evidence type="ECO:0000256" key="1">
    <source>
        <dbReference type="ARBA" id="ARBA00022729"/>
    </source>
</evidence>
<keyword evidence="5" id="KW-1185">Reference proteome</keyword>
<evidence type="ECO:0000313" key="4">
    <source>
        <dbReference type="EMBL" id="GAM12071.1"/>
    </source>
</evidence>
<gene>
    <name evidence="4" type="ORF">SAMD00020551_0190</name>
</gene>
<dbReference type="EMBL" id="BASE01000005">
    <property type="protein sequence ID" value="GAM12071.1"/>
    <property type="molecule type" value="Genomic_DNA"/>
</dbReference>
<accession>A0A0A8X1P4</accession>
<dbReference type="RefSeq" id="WP_041964033.1">
    <property type="nucleotide sequence ID" value="NZ_BASE01000005.1"/>
</dbReference>
<feature type="domain" description="G5" evidence="3">
    <location>
        <begin position="297"/>
        <end position="374"/>
    </location>
</feature>
<dbReference type="InterPro" id="IPR011098">
    <property type="entry name" value="G5_dom"/>
</dbReference>
<dbReference type="SMART" id="SM01208">
    <property type="entry name" value="G5"/>
    <property type="match status" value="1"/>
</dbReference>
<dbReference type="InterPro" id="IPR007391">
    <property type="entry name" value="Vancomycin_resist_VanW"/>
</dbReference>
<dbReference type="Pfam" id="PF04294">
    <property type="entry name" value="VanW"/>
    <property type="match status" value="1"/>
</dbReference>
<organism evidence="4 5">
    <name type="scientific">Mesobacillus selenatarsenatis (strain DSM 18680 / JCM 14380 / FERM P-15431 / SF-1)</name>
    <dbReference type="NCBI Taxonomy" id="1321606"/>
    <lineage>
        <taxon>Bacteria</taxon>
        <taxon>Bacillati</taxon>
        <taxon>Bacillota</taxon>
        <taxon>Bacilli</taxon>
        <taxon>Bacillales</taxon>
        <taxon>Bacillaceae</taxon>
        <taxon>Mesobacillus</taxon>
    </lineage>
</organism>
<keyword evidence="1" id="KW-0732">Signal</keyword>
<evidence type="ECO:0000313" key="5">
    <source>
        <dbReference type="Proteomes" id="UP000031014"/>
    </source>
</evidence>
<protein>
    <recommendedName>
        <fullName evidence="3">G5 domain-containing protein</fullName>
    </recommendedName>
</protein>
<proteinExistence type="predicted"/>
<reference evidence="4 5" key="1">
    <citation type="submission" date="2013-06" db="EMBL/GenBank/DDBJ databases">
        <title>Whole genome shotgun sequence of Bacillus selenatarsenatis SF-1.</title>
        <authorList>
            <person name="Kuroda M."/>
            <person name="Sei K."/>
            <person name="Yamashita M."/>
            <person name="Ike M."/>
        </authorList>
    </citation>
    <scope>NUCLEOTIDE SEQUENCE [LARGE SCALE GENOMIC DNA]</scope>
    <source>
        <strain evidence="4 5">SF-1</strain>
    </source>
</reference>
<sequence>MKKRQIIKVSLIVIVFSLFTYSFTYFGASALSSQKGVESIFSDHTFIGTIDVSNKTKEEARVLLEARWNEWSSNAKVAMIYKEQAYSVKAGSFIFLTDQTVSSAIDGQQNELFVEMKSLNGVLPDTIDNRLNLEVLEKDLAEAIQGLNENIVIKLDRYLPQEESIEVSSISIKLDDNNEELLSFIKIFPTIELEPESQFSLASLVKESELPELLDHTYSQIATAIYQAILPTNFHISERHISRELTENIEPGFEAKVQFNKRMDFSVYNPNTSTYTIVFNWNSPDLEVSVKGEPFLYKYSIQTLDKQEFRPRTIKQFSPLLNVGQKSVKVEGSPGVIVKLVRETYSQKGELLKTEVLSEDFYPPVHRIEVHPLKTVATEPKSGTVIGEDTGVLPGTGDSDAQPGQSAVETSPGEDEGEVETNVEADKEEDGLFGKPNEEPK</sequence>